<evidence type="ECO:0000256" key="2">
    <source>
        <dbReference type="SAM" id="MobiDB-lite"/>
    </source>
</evidence>
<dbReference type="GO" id="GO:0005991">
    <property type="term" value="P:trehalose metabolic process"/>
    <property type="evidence" value="ECO:0007669"/>
    <property type="project" value="EnsemblPlants"/>
</dbReference>
<dbReference type="GO" id="GO:1900055">
    <property type="term" value="P:regulation of leaf senescence"/>
    <property type="evidence" value="ECO:0007669"/>
    <property type="project" value="EnsemblPlants"/>
</dbReference>
<feature type="compositionally biased region" description="Basic and acidic residues" evidence="2">
    <location>
        <begin position="2249"/>
        <end position="2269"/>
    </location>
</feature>
<dbReference type="InterPro" id="IPR011989">
    <property type="entry name" value="ARM-like"/>
</dbReference>
<name>A0A8S0QN88_OLEEU</name>
<dbReference type="Gene3D" id="1.25.10.10">
    <property type="entry name" value="Leucine-rich Repeat Variant"/>
    <property type="match status" value="3"/>
</dbReference>
<dbReference type="Pfam" id="PF20210">
    <property type="entry name" value="Laa1_Sip1_HTR5"/>
    <property type="match status" value="1"/>
</dbReference>
<feature type="compositionally biased region" description="Basic and acidic residues" evidence="2">
    <location>
        <begin position="2098"/>
        <end position="2108"/>
    </location>
</feature>
<evidence type="ECO:0000313" key="3">
    <source>
        <dbReference type="EMBL" id="CAA2968325.1"/>
    </source>
</evidence>
<dbReference type="InterPro" id="IPR046837">
    <property type="entry name" value="Laa1/Sip1/HEATR5-like_HEAT"/>
</dbReference>
<feature type="compositionally biased region" description="Polar residues" evidence="2">
    <location>
        <begin position="2199"/>
        <end position="2210"/>
    </location>
</feature>
<dbReference type="InterPro" id="IPR044218">
    <property type="entry name" value="SWEETIE"/>
</dbReference>
<comment type="caution">
    <text evidence="3">The sequence shown here is derived from an EMBL/GenBank/DDBJ whole genome shotgun (WGS) entry which is preliminary data.</text>
</comment>
<accession>A0A8S0QN88</accession>
<feature type="region of interest" description="Disordered" evidence="2">
    <location>
        <begin position="2128"/>
        <end position="2269"/>
    </location>
</feature>
<dbReference type="SUPFAM" id="SSF48371">
    <property type="entry name" value="ARM repeat"/>
    <property type="match status" value="2"/>
</dbReference>
<dbReference type="OrthoDB" id="192608at2759"/>
<feature type="compositionally biased region" description="Acidic residues" evidence="2">
    <location>
        <begin position="2001"/>
        <end position="2013"/>
    </location>
</feature>
<protein>
    <submittedName>
        <fullName evidence="3">HEAT repeat-containing 5B</fullName>
    </submittedName>
</protein>
<evidence type="ECO:0000256" key="1">
    <source>
        <dbReference type="ARBA" id="ARBA00008304"/>
    </source>
</evidence>
<feature type="region of interest" description="Disordered" evidence="2">
    <location>
        <begin position="2075"/>
        <end position="2108"/>
    </location>
</feature>
<keyword evidence="4" id="KW-1185">Reference proteome</keyword>
<reference evidence="3 4" key="1">
    <citation type="submission" date="2019-12" db="EMBL/GenBank/DDBJ databases">
        <authorList>
            <person name="Alioto T."/>
            <person name="Alioto T."/>
            <person name="Gomez Garrido J."/>
        </authorList>
    </citation>
    <scope>NUCLEOTIDE SEQUENCE [LARGE SCALE GENOMIC DNA]</scope>
</reference>
<proteinExistence type="inferred from homology"/>
<dbReference type="PANTHER" id="PTHR46975:SF2">
    <property type="entry name" value="PROTEIN SWEETIE"/>
    <property type="match status" value="1"/>
</dbReference>
<feature type="region of interest" description="Disordered" evidence="2">
    <location>
        <begin position="1980"/>
        <end position="2058"/>
    </location>
</feature>
<feature type="region of interest" description="Disordered" evidence="2">
    <location>
        <begin position="1134"/>
        <end position="1167"/>
    </location>
</feature>
<dbReference type="EMBL" id="CACTIH010001904">
    <property type="protein sequence ID" value="CAA2968325.1"/>
    <property type="molecule type" value="Genomic_DNA"/>
</dbReference>
<feature type="compositionally biased region" description="Acidic residues" evidence="2">
    <location>
        <begin position="2147"/>
        <end position="2157"/>
    </location>
</feature>
<feature type="compositionally biased region" description="Acidic residues" evidence="2">
    <location>
        <begin position="2217"/>
        <end position="2226"/>
    </location>
</feature>
<comment type="similarity">
    <text evidence="1">Belongs to the HEATR5 family.</text>
</comment>
<evidence type="ECO:0000313" key="4">
    <source>
        <dbReference type="Proteomes" id="UP000594638"/>
    </source>
</evidence>
<gene>
    <name evidence="3" type="ORF">OLEA9_A018440</name>
</gene>
<sequence>MAKNYVRDNVSLSRFGVLVAQLESIVASAAHKPPDPLLCFDLLSDLVSAIDEEPKESILLWQRKCEDTLYSLLVLGARRPVRHLASVAMAKIILKGDAISIYSRASTLQGFLSDGKKSEPQRVAGAAQCLGELYRYFGRRITSGLLETTSIVAKLLKFNEDFVREEALHMLRNALEGSGGNAASSAYMEAFRVITRIGVGDKYFTVRIAAARCLKAFADVGGPGLGNGELENCLAYCVKALEDPVKSVRDAFAETLGVLLALGMNPDAQVHPRGKGHVTRKKLEGGLQRHLSLPFLKASGLRSKDLRIGVTLSWVCFLQTMCLKYLRPDGELQDCALQVMDMLRSDTSVDAQALACVLYVLRVGVTDQMSEPTQRGFLVFLGKQLQSSDSSPSMRVASLRTLAYVLKTLGEVPLEFKEVLDDTVVAALSNNSQLVRHEAALTLRALAEVDPSSVGGLISYAVTMLSAARENVSFEKGSNLKWELDTLHGQAAVLAALVSISPKLPLGYPTRLPASILQVSKNLLTESSRNPVAAVVEKETGWILLSSLLASMSKEELEDQVFDILSLWASAFGGNPEHHINQAQDLASNISVWSAAIDALASFVKCFVSSDADNKGILLQPVLLYLNRALSYISILAGKEQPNIKPAMNVFIIKLLLTYEALSDPSSYRIDHAHIIQICTTPFREPSRFEESSCLKLLLDKRDAWLGPWTPGRDWFEDELRSFQGGKDGLFTCVWENEPSSFPQPETISKMLVNQMLLCFGTMFASQDSGGMLSLLGMIEQCLKNGKKQAWHAASVSNICVGLLAGLKNLLSHHHEPLGMEILTAAQAIFQSILAEGDICASQRRASAEGLGLLARLGNDVFTARLMKLLLGDVGGIVDSFHAGSIALALGCIHRSAGGMALSSLVPTTVNSLSSLAKSSIASLRIWSLHGLLLTIEAAGLSYVSHVQATLGLGMDILLSEESAWVDLQQGVGRLINAIVAVLGPELVPGSIFFSRCKSVVAEIRSCQETATLTECVRFTQQLVLFAPQAVSVHSHVLTLLPTLSSRQPTLRHLALSTLRHLIEKDPVSMIDEQVEETLFHMLDEETDSEIGNLARTTIVRLLYASCPSCPSHWMSICRNMILSTSLRRDAGSSKYLENDSSSGLDGEKRLNFGDDDENMVSSSEGPPVQGYTLDYSGLNFSRDKHLRYRTRVFAAECLNHLPGAVGENPAHFDLSLARQQPAKGPFSGDWLVLQLQELISIAYQISTIQFENMRPIGVSLLCTIMDKFAAIPDPELPDHLLLEQYQAQLVSAVRTALDLLSGPTLLEAGLLLATKIFTSGIISRDQVAVKRIFSLISRPLDDFNDLYYPSFAEWVSCKIKIRLLTAHASLKCYTYAFLRRQGDEISDEIIALLPLFSKNSSTLGIYWLALLKDYSYVRFRLYSRKNWKPFLDGIQSSVVLAKLQPCLEEAWPLILQALALDAFPANLDVNGSSTSYDRLKNISTSGYSMVELGLAEFQFLWGFSLLVLFQEQDMTRGERIIPASFIKSKFGSDILVEDANSLSSELYNVLLSVFQFMSTERFFTAGFLTLDACKELLQVFSYSIFMEDTCYSFSVSVLSQIVHNCPKDFLEVENFSYLASELCLTFLFKFFQSDVNSQYSSNWEKTISVLLDIAETLLERFEPQMQLKLLLPFLSISYKCIGKSSAELCLSRANNFVKSIISLLKRCGKSELGDDGISHFQTICRACLNATASLTNDCIQRIQQLEYKSSNSCKMLHTKLAFSVEQIFQFAMLAFEGPGEDAGSNPILFAVLHHGIQCVRAVLTDSDIQIRAIGLQVVKVILQKGSSAESNNFSIFFVGELVGDLFIIIQKILEKPINREAVTIAVECLKILMLLQTLSKANEYRKELVNLLLEAVLMITSDGSLSQEANELRSAAVKLVSQLAQIPSSAAYIKDILLAMPAIRRQQLQDLIRASVTQGQNPTPASSSLPPSLVIKLPSQTEENKEKISSPLAAPKESDDITEEEEEDDDWDAFQSFPASRNEAVPTPERGSSVSDYSSTEKDVKGHTNSPSTSKVEELAVEDDDMFEREIAFHPANDSSDQIKECSDAGDYSHNAHQSDDFQRDGDTMLSRCDNKVVTAIPVYQAVEKNIDPFPHGGGKTIEVVPGDENDQSLSDEEGHSKPSDGLGSFNELQPAEFATGDAEQSDDHHLEDAGTTDHGNSPALSNSESAKDEGEIQVDESETDDQTRVAVVMNDDKVTSDTNTTDADSHGKTNHTHVESHLPKLDD</sequence>
<organism evidence="3 4">
    <name type="scientific">Olea europaea subsp. europaea</name>
    <dbReference type="NCBI Taxonomy" id="158383"/>
    <lineage>
        <taxon>Eukaryota</taxon>
        <taxon>Viridiplantae</taxon>
        <taxon>Streptophyta</taxon>
        <taxon>Embryophyta</taxon>
        <taxon>Tracheophyta</taxon>
        <taxon>Spermatophyta</taxon>
        <taxon>Magnoliopsida</taxon>
        <taxon>eudicotyledons</taxon>
        <taxon>Gunneridae</taxon>
        <taxon>Pentapetalae</taxon>
        <taxon>asterids</taxon>
        <taxon>lamiids</taxon>
        <taxon>Lamiales</taxon>
        <taxon>Oleaceae</taxon>
        <taxon>Oleeae</taxon>
        <taxon>Olea</taxon>
    </lineage>
</organism>
<dbReference type="InterPro" id="IPR016024">
    <property type="entry name" value="ARM-type_fold"/>
</dbReference>
<dbReference type="Proteomes" id="UP000594638">
    <property type="component" value="Unassembled WGS sequence"/>
</dbReference>
<dbReference type="PANTHER" id="PTHR46975">
    <property type="entry name" value="PROTEIN SWEETIE"/>
    <property type="match status" value="1"/>
</dbReference>
<dbReference type="GO" id="GO:0010364">
    <property type="term" value="P:regulation of ethylene biosynthetic process"/>
    <property type="evidence" value="ECO:0007669"/>
    <property type="project" value="EnsemblPlants"/>
</dbReference>
<dbReference type="Gramene" id="OE9A018440T1">
    <property type="protein sequence ID" value="OE9A018440C1"/>
    <property type="gene ID" value="OE9A018440"/>
</dbReference>
<dbReference type="GO" id="GO:0005982">
    <property type="term" value="P:starch metabolic process"/>
    <property type="evidence" value="ECO:0007669"/>
    <property type="project" value="EnsemblPlants"/>
</dbReference>